<evidence type="ECO:0000313" key="9">
    <source>
        <dbReference type="Proteomes" id="UP000001603"/>
    </source>
</evidence>
<feature type="transmembrane region" description="Helical" evidence="7">
    <location>
        <begin position="152"/>
        <end position="170"/>
    </location>
</feature>
<dbReference type="Proteomes" id="UP000001603">
    <property type="component" value="Unassembled WGS sequence"/>
</dbReference>
<feature type="transmembrane region" description="Helical" evidence="7">
    <location>
        <begin position="72"/>
        <end position="94"/>
    </location>
</feature>
<dbReference type="HOGENOM" id="CLU_079909_0_0_6"/>
<dbReference type="NCBIfam" id="TIGR00427">
    <property type="entry name" value="NAAT family transporter"/>
    <property type="match status" value="1"/>
</dbReference>
<keyword evidence="5 7" id="KW-1133">Transmembrane helix</keyword>
<keyword evidence="3" id="KW-1003">Cell membrane</keyword>
<dbReference type="PANTHER" id="PTHR33508">
    <property type="entry name" value="UPF0056 MEMBRANE PROTEIN YHCE"/>
    <property type="match status" value="1"/>
</dbReference>
<comment type="similarity">
    <text evidence="2 7">Belongs to the UPF0056 (MarC) family.</text>
</comment>
<evidence type="ECO:0000313" key="8">
    <source>
        <dbReference type="EMBL" id="EAS62711.1"/>
    </source>
</evidence>
<dbReference type="PANTHER" id="PTHR33508:SF1">
    <property type="entry name" value="UPF0056 MEMBRANE PROTEIN YHCE"/>
    <property type="match status" value="1"/>
</dbReference>
<gene>
    <name evidence="8" type="ORF">VAS14_18981</name>
</gene>
<feature type="transmembrane region" description="Helical" evidence="7">
    <location>
        <begin position="182"/>
        <end position="204"/>
    </location>
</feature>
<dbReference type="GO" id="GO:0005886">
    <property type="term" value="C:plasma membrane"/>
    <property type="evidence" value="ECO:0007669"/>
    <property type="project" value="UniProtKB-SubCell"/>
</dbReference>
<feature type="transmembrane region" description="Helical" evidence="7">
    <location>
        <begin position="115"/>
        <end position="140"/>
    </location>
</feature>
<evidence type="ECO:0000256" key="5">
    <source>
        <dbReference type="ARBA" id="ARBA00022989"/>
    </source>
</evidence>
<dbReference type="AlphaFoldDB" id="Q1ZKM5"/>
<proteinExistence type="inferred from homology"/>
<reference evidence="8 9" key="1">
    <citation type="journal article" date="2009" name="Proc. Natl. Acad. Sci. U.S.A.">
        <title>The genomic basis of trophic strategy in marine bacteria.</title>
        <authorList>
            <person name="Lauro F.M."/>
            <person name="McDougald D."/>
            <person name="Thomas T."/>
            <person name="Williams T.J."/>
            <person name="Egan S."/>
            <person name="Rice S."/>
            <person name="DeMaere M.Z."/>
            <person name="Ting L."/>
            <person name="Ertan H."/>
            <person name="Johnson J."/>
            <person name="Ferriera S."/>
            <person name="Lapidus A."/>
            <person name="Anderson I."/>
            <person name="Kyrpides N."/>
            <person name="Munk A.C."/>
            <person name="Detter C."/>
            <person name="Han C.S."/>
            <person name="Brown M.V."/>
            <person name="Robb F.T."/>
            <person name="Kjelleberg S."/>
            <person name="Cavicchioli R."/>
        </authorList>
    </citation>
    <scope>NUCLEOTIDE SEQUENCE [LARGE SCALE GENOMIC DNA]</scope>
    <source>
        <strain evidence="8 9">S14</strain>
    </source>
</reference>
<name>Q1ZKM5_PHOAS</name>
<protein>
    <recommendedName>
        <fullName evidence="7">UPF0056 membrane protein</fullName>
    </recommendedName>
</protein>
<keyword evidence="6 7" id="KW-0472">Membrane</keyword>
<feature type="transmembrane region" description="Helical" evidence="7">
    <location>
        <begin position="43"/>
        <end position="66"/>
    </location>
</feature>
<evidence type="ECO:0000256" key="3">
    <source>
        <dbReference type="ARBA" id="ARBA00022475"/>
    </source>
</evidence>
<dbReference type="EMBL" id="AAOJ01000015">
    <property type="protein sequence ID" value="EAS62711.1"/>
    <property type="molecule type" value="Genomic_DNA"/>
</dbReference>
<keyword evidence="4 7" id="KW-0812">Transmembrane</keyword>
<evidence type="ECO:0000256" key="7">
    <source>
        <dbReference type="RuleBase" id="RU362048"/>
    </source>
</evidence>
<comment type="subcellular location">
    <subcellularLocation>
        <location evidence="1 7">Cell membrane</location>
        <topology evidence="1 7">Multi-pass membrane protein</topology>
    </subcellularLocation>
</comment>
<organism evidence="8 9">
    <name type="scientific">Photobacterium angustum (strain S14 / CCUG 15956)</name>
    <name type="common">Vibrio sp. (strain S14 / CCUG 15956)</name>
    <dbReference type="NCBI Taxonomy" id="314292"/>
    <lineage>
        <taxon>Bacteria</taxon>
        <taxon>Pseudomonadati</taxon>
        <taxon>Pseudomonadota</taxon>
        <taxon>Gammaproteobacteria</taxon>
        <taxon>Vibrionales</taxon>
        <taxon>Vibrionaceae</taxon>
        <taxon>Photobacterium</taxon>
    </lineage>
</organism>
<feature type="transmembrane region" description="Helical" evidence="7">
    <location>
        <begin position="6"/>
        <end position="31"/>
    </location>
</feature>
<evidence type="ECO:0000256" key="2">
    <source>
        <dbReference type="ARBA" id="ARBA00009784"/>
    </source>
</evidence>
<sequence length="214" mass="22960">MEGRLLTALVTQFVLIWAVIDPIGSVPVYLSQTQRLTAQQQRIVALKAVAIATGVLLFFVIVGQVLLEAMQIPLPAFQAAGGLVLLLFALTMIFGEGKVDHECKISKEEVAHSELGSLAVYPLAIPSIASPGAMMAIVMLTDNNRYALSEQIITTLVMISVLMITLLLLLGANKIQRYIGNVGAAIISRVMGLILAAVAVNNLLMGIKDFYLLT</sequence>
<dbReference type="Pfam" id="PF01914">
    <property type="entry name" value="MarC"/>
    <property type="match status" value="1"/>
</dbReference>
<evidence type="ECO:0000256" key="6">
    <source>
        <dbReference type="ARBA" id="ARBA00023136"/>
    </source>
</evidence>
<dbReference type="InterPro" id="IPR002771">
    <property type="entry name" value="Multi_antbiot-R_MarC"/>
</dbReference>
<dbReference type="eggNOG" id="COG2095">
    <property type="taxonomic scope" value="Bacteria"/>
</dbReference>
<evidence type="ECO:0000256" key="4">
    <source>
        <dbReference type="ARBA" id="ARBA00022692"/>
    </source>
</evidence>
<comment type="caution">
    <text evidence="8">The sequence shown here is derived from an EMBL/GenBank/DDBJ whole genome shotgun (WGS) entry which is preliminary data.</text>
</comment>
<evidence type="ECO:0000256" key="1">
    <source>
        <dbReference type="ARBA" id="ARBA00004651"/>
    </source>
</evidence>
<accession>Q1ZKM5</accession>